<feature type="domain" description="C2H2-type" evidence="13">
    <location>
        <begin position="162"/>
        <end position="189"/>
    </location>
</feature>
<keyword evidence="5 11" id="KW-0863">Zinc-finger</keyword>
<keyword evidence="9" id="KW-0804">Transcription</keyword>
<proteinExistence type="inferred from homology"/>
<dbReference type="OrthoDB" id="427030at2759"/>
<dbReference type="AlphaFoldDB" id="A0A8T1SEC8"/>
<evidence type="ECO:0000256" key="10">
    <source>
        <dbReference type="ARBA" id="ARBA00023242"/>
    </source>
</evidence>
<keyword evidence="4" id="KW-0677">Repeat</keyword>
<evidence type="ECO:0000256" key="2">
    <source>
        <dbReference type="ARBA" id="ARBA00006991"/>
    </source>
</evidence>
<evidence type="ECO:0000256" key="1">
    <source>
        <dbReference type="ARBA" id="ARBA00004123"/>
    </source>
</evidence>
<comment type="caution">
    <text evidence="14">The sequence shown here is derived from an EMBL/GenBank/DDBJ whole genome shotgun (WGS) entry which is preliminary data.</text>
</comment>
<dbReference type="PROSITE" id="PS00028">
    <property type="entry name" value="ZINC_FINGER_C2H2_1"/>
    <property type="match status" value="3"/>
</dbReference>
<dbReference type="SMART" id="SM00355">
    <property type="entry name" value="ZnF_C2H2"/>
    <property type="match status" value="3"/>
</dbReference>
<keyword evidence="7" id="KW-0805">Transcription regulation</keyword>
<dbReference type="Pfam" id="PF00096">
    <property type="entry name" value="zf-C2H2"/>
    <property type="match status" value="3"/>
</dbReference>
<keyword evidence="3" id="KW-0479">Metal-binding</keyword>
<evidence type="ECO:0000256" key="6">
    <source>
        <dbReference type="ARBA" id="ARBA00022833"/>
    </source>
</evidence>
<keyword evidence="10" id="KW-0539">Nucleus</keyword>
<dbReference type="PROSITE" id="PS50157">
    <property type="entry name" value="ZINC_FINGER_C2H2_2"/>
    <property type="match status" value="3"/>
</dbReference>
<dbReference type="SUPFAM" id="SSF57667">
    <property type="entry name" value="beta-beta-alpha zinc fingers"/>
    <property type="match status" value="2"/>
</dbReference>
<dbReference type="GO" id="GO:0000978">
    <property type="term" value="F:RNA polymerase II cis-regulatory region sequence-specific DNA binding"/>
    <property type="evidence" value="ECO:0007669"/>
    <property type="project" value="TreeGrafter"/>
</dbReference>
<evidence type="ECO:0000259" key="13">
    <source>
        <dbReference type="PROSITE" id="PS50157"/>
    </source>
</evidence>
<keyword evidence="6" id="KW-0862">Zinc</keyword>
<dbReference type="FunFam" id="3.30.160.60:FF:000953">
    <property type="entry name" value="Zinc finger protein 691"/>
    <property type="match status" value="1"/>
</dbReference>
<dbReference type="FunFam" id="3.30.160.60:FF:002343">
    <property type="entry name" value="Zinc finger protein 33A"/>
    <property type="match status" value="1"/>
</dbReference>
<evidence type="ECO:0000256" key="11">
    <source>
        <dbReference type="PROSITE-ProRule" id="PRU00042"/>
    </source>
</evidence>
<comment type="similarity">
    <text evidence="2">Belongs to the krueppel C2H2-type zinc-finger protein family.</text>
</comment>
<evidence type="ECO:0000313" key="14">
    <source>
        <dbReference type="EMBL" id="KAG6926974.1"/>
    </source>
</evidence>
<accession>A0A8T1SEC8</accession>
<gene>
    <name evidence="14" type="ORF">G0U57_010730</name>
</gene>
<feature type="non-terminal residue" evidence="14">
    <location>
        <position position="192"/>
    </location>
</feature>
<dbReference type="PANTHER" id="PTHR14003:SF23">
    <property type="entry name" value="ZINC FINGER PROTEIN 143"/>
    <property type="match status" value="1"/>
</dbReference>
<evidence type="ECO:0000256" key="3">
    <source>
        <dbReference type="ARBA" id="ARBA00022723"/>
    </source>
</evidence>
<feature type="domain" description="C2H2-type" evidence="13">
    <location>
        <begin position="134"/>
        <end position="161"/>
    </location>
</feature>
<organism evidence="14 15">
    <name type="scientific">Chelydra serpentina</name>
    <name type="common">Snapping turtle</name>
    <name type="synonym">Testudo serpentina</name>
    <dbReference type="NCBI Taxonomy" id="8475"/>
    <lineage>
        <taxon>Eukaryota</taxon>
        <taxon>Metazoa</taxon>
        <taxon>Chordata</taxon>
        <taxon>Craniata</taxon>
        <taxon>Vertebrata</taxon>
        <taxon>Euteleostomi</taxon>
        <taxon>Archelosauria</taxon>
        <taxon>Testudinata</taxon>
        <taxon>Testudines</taxon>
        <taxon>Cryptodira</taxon>
        <taxon>Durocryptodira</taxon>
        <taxon>Americhelydia</taxon>
        <taxon>Chelydroidea</taxon>
        <taxon>Chelydridae</taxon>
        <taxon>Chelydra</taxon>
    </lineage>
</organism>
<evidence type="ECO:0000256" key="12">
    <source>
        <dbReference type="SAM" id="MobiDB-lite"/>
    </source>
</evidence>
<name>A0A8T1SEC8_CHESE</name>
<evidence type="ECO:0000256" key="9">
    <source>
        <dbReference type="ARBA" id="ARBA00023163"/>
    </source>
</evidence>
<reference evidence="14 15" key="1">
    <citation type="journal article" date="2020" name="G3 (Bethesda)">
        <title>Draft Genome of the Common Snapping Turtle, Chelydra serpentina, a Model for Phenotypic Plasticity in Reptiles.</title>
        <authorList>
            <person name="Das D."/>
            <person name="Singh S.K."/>
            <person name="Bierstedt J."/>
            <person name="Erickson A."/>
            <person name="Galli G.L.J."/>
            <person name="Crossley D.A. 2nd"/>
            <person name="Rhen T."/>
        </authorList>
    </citation>
    <scope>NUCLEOTIDE SEQUENCE [LARGE SCALE GENOMIC DNA]</scope>
    <source>
        <strain evidence="14">KW</strain>
    </source>
</reference>
<dbReference type="FunFam" id="3.30.160.60:FF:001784">
    <property type="entry name" value="Zinc finger protein 768"/>
    <property type="match status" value="1"/>
</dbReference>
<evidence type="ECO:0000313" key="15">
    <source>
        <dbReference type="Proteomes" id="UP000765507"/>
    </source>
</evidence>
<sequence length="192" mass="21214">ISWMEREEELPVLDPQDLEKTEIPRVTVDGFWGDNVVETPDPERIDLHGTRLGGSSGALLQSPESDCKAGWEWQGPASQPTPGEGATGDHHEAAAQPRASTGDKPYRCTECGKGFSQSSDLIRHLRTHTGERPYKCPECGRGFSDSSALLKHQRTHTGERPYKCPDCGKGFSDSSTLIKHQRTHTGERPYKC</sequence>
<comment type="subcellular location">
    <subcellularLocation>
        <location evidence="1">Nucleus</location>
    </subcellularLocation>
</comment>
<dbReference type="GO" id="GO:0008270">
    <property type="term" value="F:zinc ion binding"/>
    <property type="evidence" value="ECO:0007669"/>
    <property type="project" value="UniProtKB-KW"/>
</dbReference>
<dbReference type="EMBL" id="JAHGAV010000286">
    <property type="protein sequence ID" value="KAG6926974.1"/>
    <property type="molecule type" value="Genomic_DNA"/>
</dbReference>
<dbReference type="Gene3D" id="3.30.160.60">
    <property type="entry name" value="Classic Zinc Finger"/>
    <property type="match status" value="3"/>
</dbReference>
<evidence type="ECO:0000256" key="4">
    <source>
        <dbReference type="ARBA" id="ARBA00022737"/>
    </source>
</evidence>
<dbReference type="PANTHER" id="PTHR14003">
    <property type="entry name" value="TRANSCRIPTIONAL REPRESSOR PROTEIN YY"/>
    <property type="match status" value="1"/>
</dbReference>
<feature type="domain" description="C2H2-type" evidence="13">
    <location>
        <begin position="106"/>
        <end position="133"/>
    </location>
</feature>
<dbReference type="InterPro" id="IPR036236">
    <property type="entry name" value="Znf_C2H2_sf"/>
</dbReference>
<dbReference type="GO" id="GO:0000785">
    <property type="term" value="C:chromatin"/>
    <property type="evidence" value="ECO:0007669"/>
    <property type="project" value="TreeGrafter"/>
</dbReference>
<evidence type="ECO:0000256" key="8">
    <source>
        <dbReference type="ARBA" id="ARBA00023125"/>
    </source>
</evidence>
<protein>
    <submittedName>
        <fullName evidence="14">Zinc finger protein 768</fullName>
    </submittedName>
</protein>
<feature type="non-terminal residue" evidence="14">
    <location>
        <position position="1"/>
    </location>
</feature>
<dbReference type="GO" id="GO:0031519">
    <property type="term" value="C:PcG protein complex"/>
    <property type="evidence" value="ECO:0007669"/>
    <property type="project" value="TreeGrafter"/>
</dbReference>
<evidence type="ECO:0000256" key="7">
    <source>
        <dbReference type="ARBA" id="ARBA00023015"/>
    </source>
</evidence>
<keyword evidence="8" id="KW-0238">DNA-binding</keyword>
<dbReference type="GO" id="GO:0000981">
    <property type="term" value="F:DNA-binding transcription factor activity, RNA polymerase II-specific"/>
    <property type="evidence" value="ECO:0007669"/>
    <property type="project" value="TreeGrafter"/>
</dbReference>
<dbReference type="Proteomes" id="UP000765507">
    <property type="component" value="Unassembled WGS sequence"/>
</dbReference>
<keyword evidence="15" id="KW-1185">Reference proteome</keyword>
<feature type="region of interest" description="Disordered" evidence="12">
    <location>
        <begin position="33"/>
        <end position="104"/>
    </location>
</feature>
<dbReference type="InterPro" id="IPR013087">
    <property type="entry name" value="Znf_C2H2_type"/>
</dbReference>
<evidence type="ECO:0000256" key="5">
    <source>
        <dbReference type="ARBA" id="ARBA00022771"/>
    </source>
</evidence>
<dbReference type="GO" id="GO:0005667">
    <property type="term" value="C:transcription regulator complex"/>
    <property type="evidence" value="ECO:0007669"/>
    <property type="project" value="TreeGrafter"/>
</dbReference>